<accession>A0A4R1K437</accession>
<dbReference type="InterPro" id="IPR029062">
    <property type="entry name" value="Class_I_gatase-like"/>
</dbReference>
<name>A0A4R1K437_9GAMM</name>
<proteinExistence type="predicted"/>
<dbReference type="SUPFAM" id="SSF52317">
    <property type="entry name" value="Class I glutamine amidotransferase-like"/>
    <property type="match status" value="1"/>
</dbReference>
<evidence type="ECO:0000313" key="2">
    <source>
        <dbReference type="EMBL" id="TCK58677.1"/>
    </source>
</evidence>
<dbReference type="Pfam" id="PF01965">
    <property type="entry name" value="DJ-1_PfpI"/>
    <property type="match status" value="1"/>
</dbReference>
<dbReference type="InterPro" id="IPR002818">
    <property type="entry name" value="DJ-1/PfpI"/>
</dbReference>
<dbReference type="CDD" id="cd03135">
    <property type="entry name" value="GATase1_DJ-1"/>
    <property type="match status" value="1"/>
</dbReference>
<reference evidence="2 3" key="1">
    <citation type="submission" date="2019-03" db="EMBL/GenBank/DDBJ databases">
        <title>Genomic Encyclopedia of Type Strains, Phase IV (KMG-IV): sequencing the most valuable type-strain genomes for metagenomic binning, comparative biology and taxonomic classification.</title>
        <authorList>
            <person name="Goeker M."/>
        </authorList>
    </citation>
    <scope>NUCLEOTIDE SEQUENCE [LARGE SCALE GENOMIC DNA]</scope>
    <source>
        <strain evidence="2 3">DSM 18577</strain>
    </source>
</reference>
<gene>
    <name evidence="2" type="ORF">EV690_0814</name>
</gene>
<dbReference type="InterPro" id="IPR050325">
    <property type="entry name" value="Prot/Nucl_acid_deglycase"/>
</dbReference>
<dbReference type="OrthoDB" id="9803764at2"/>
<comment type="caution">
    <text evidence="2">The sequence shown here is derived from an EMBL/GenBank/DDBJ whole genome shotgun (WGS) entry which is preliminary data.</text>
</comment>
<dbReference type="PANTHER" id="PTHR48094:SF12">
    <property type="entry name" value="PARKINSON DISEASE PROTEIN 7 HOMOLOG"/>
    <property type="match status" value="1"/>
</dbReference>
<keyword evidence="3" id="KW-1185">Reference proteome</keyword>
<feature type="domain" description="DJ-1/PfpI" evidence="1">
    <location>
        <begin position="3"/>
        <end position="168"/>
    </location>
</feature>
<dbReference type="PANTHER" id="PTHR48094">
    <property type="entry name" value="PROTEIN/NUCLEIC ACID DEGLYCASE DJ-1-RELATED"/>
    <property type="match status" value="1"/>
</dbReference>
<dbReference type="GO" id="GO:0005737">
    <property type="term" value="C:cytoplasm"/>
    <property type="evidence" value="ECO:0007669"/>
    <property type="project" value="TreeGrafter"/>
</dbReference>
<dbReference type="Proteomes" id="UP000295565">
    <property type="component" value="Unassembled WGS sequence"/>
</dbReference>
<dbReference type="AlphaFoldDB" id="A0A4R1K437"/>
<sequence>MVNVMVALAPGSEEIETVSLVDTLRRGEFIVDLVSVGDELEITCSRGVRLIADKLLTDVNIDDYQLLVIPGGAGGSEFMRNTPEFIEFIKDFYQPPKYIAAICAAPALVLHANRICPQATMTSHPSFFSDLDEKYRSEQRVVVDHKHRVITSRGPGTAIEFALELLAQLGSEELARQVAEPMLCAGIDQRFR</sequence>
<dbReference type="RefSeq" id="WP_131911641.1">
    <property type="nucleotide sequence ID" value="NZ_OU594967.1"/>
</dbReference>
<dbReference type="InterPro" id="IPR006287">
    <property type="entry name" value="DJ-1"/>
</dbReference>
<organism evidence="2 3">
    <name type="scientific">Celerinatantimonas diazotrophica</name>
    <dbReference type="NCBI Taxonomy" id="412034"/>
    <lineage>
        <taxon>Bacteria</taxon>
        <taxon>Pseudomonadati</taxon>
        <taxon>Pseudomonadota</taxon>
        <taxon>Gammaproteobacteria</taxon>
        <taxon>Celerinatantimonadaceae</taxon>
        <taxon>Celerinatantimonas</taxon>
    </lineage>
</organism>
<dbReference type="EMBL" id="SMGD01000011">
    <property type="protein sequence ID" value="TCK58677.1"/>
    <property type="molecule type" value="Genomic_DNA"/>
</dbReference>
<dbReference type="Gene3D" id="3.40.50.880">
    <property type="match status" value="1"/>
</dbReference>
<evidence type="ECO:0000259" key="1">
    <source>
        <dbReference type="Pfam" id="PF01965"/>
    </source>
</evidence>
<evidence type="ECO:0000313" key="3">
    <source>
        <dbReference type="Proteomes" id="UP000295565"/>
    </source>
</evidence>
<protein>
    <submittedName>
        <fullName evidence="2">4-methyl-5(B-hydroxyethyl)-thiazole monophosphate biosynthesis</fullName>
    </submittedName>
</protein>
<dbReference type="NCBIfam" id="TIGR01383">
    <property type="entry name" value="not_thiJ"/>
    <property type="match status" value="1"/>
</dbReference>